<sequence length="163" mass="17978">MLRRLRHTGWRSLLATALFMSGASGAFAGPCSVSKVSVRGDFGELQFNVEIADTFDERAQGLMHRASMPRMAGMLFVYETPQPVSFWMKNTLIPLDMLFVDVRGEVVRIHENAVPGDLTAIPGGDNIFAVLEINGGLSKDFGIRAGAQMRHKSFPQNHAIWPC</sequence>
<gene>
    <name evidence="2" type="ORF">TRM7557_03610</name>
</gene>
<accession>A0A0P1GY72</accession>
<name>A0A0P1GY72_9RHOB</name>
<evidence type="ECO:0000313" key="3">
    <source>
        <dbReference type="Proteomes" id="UP000052022"/>
    </source>
</evidence>
<reference evidence="2 3" key="1">
    <citation type="submission" date="2015-09" db="EMBL/GenBank/DDBJ databases">
        <authorList>
            <consortium name="Swine Surveillance"/>
        </authorList>
    </citation>
    <scope>NUCLEOTIDE SEQUENCE [LARGE SCALE GENOMIC DNA]</scope>
    <source>
        <strain evidence="2 3">CECT 7557</strain>
    </source>
</reference>
<dbReference type="Gene3D" id="2.60.120.1140">
    <property type="entry name" value="Protein of unknown function DUF192"/>
    <property type="match status" value="1"/>
</dbReference>
<evidence type="ECO:0000313" key="2">
    <source>
        <dbReference type="EMBL" id="CUH81791.1"/>
    </source>
</evidence>
<keyword evidence="1" id="KW-0732">Signal</keyword>
<feature type="signal peptide" evidence="1">
    <location>
        <begin position="1"/>
        <end position="28"/>
    </location>
</feature>
<dbReference type="Proteomes" id="UP000052022">
    <property type="component" value="Unassembled WGS sequence"/>
</dbReference>
<proteinExistence type="predicted"/>
<evidence type="ECO:0008006" key="4">
    <source>
        <dbReference type="Google" id="ProtNLM"/>
    </source>
</evidence>
<dbReference type="InterPro" id="IPR003795">
    <property type="entry name" value="DUF192"/>
</dbReference>
<dbReference type="STRING" id="928856.SAMN04488049_102447"/>
<evidence type="ECO:0000256" key="1">
    <source>
        <dbReference type="SAM" id="SignalP"/>
    </source>
</evidence>
<dbReference type="EMBL" id="CYSD01000042">
    <property type="protein sequence ID" value="CUH81791.1"/>
    <property type="molecule type" value="Genomic_DNA"/>
</dbReference>
<dbReference type="Pfam" id="PF02643">
    <property type="entry name" value="DUF192"/>
    <property type="match status" value="1"/>
</dbReference>
<dbReference type="AlphaFoldDB" id="A0A0P1GY72"/>
<dbReference type="PANTHER" id="PTHR37953:SF1">
    <property type="entry name" value="UPF0127 PROTEIN MJ1496"/>
    <property type="match status" value="1"/>
</dbReference>
<organism evidence="2 3">
    <name type="scientific">Tritonibacter multivorans</name>
    <dbReference type="NCBI Taxonomy" id="928856"/>
    <lineage>
        <taxon>Bacteria</taxon>
        <taxon>Pseudomonadati</taxon>
        <taxon>Pseudomonadota</taxon>
        <taxon>Alphaproteobacteria</taxon>
        <taxon>Rhodobacterales</taxon>
        <taxon>Paracoccaceae</taxon>
        <taxon>Tritonibacter</taxon>
    </lineage>
</organism>
<protein>
    <recommendedName>
        <fullName evidence="4">ACR</fullName>
    </recommendedName>
</protein>
<dbReference type="InterPro" id="IPR038695">
    <property type="entry name" value="Saro_0823-like_sf"/>
</dbReference>
<feature type="chain" id="PRO_5006063865" description="ACR" evidence="1">
    <location>
        <begin position="29"/>
        <end position="163"/>
    </location>
</feature>
<dbReference type="PANTHER" id="PTHR37953">
    <property type="entry name" value="UPF0127 PROTEIN MJ1496"/>
    <property type="match status" value="1"/>
</dbReference>
<keyword evidence="3" id="KW-1185">Reference proteome</keyword>